<protein>
    <submittedName>
        <fullName evidence="1">Family A G protein-coupled receptor-like protein</fullName>
    </submittedName>
</protein>
<name>A0ACB8STR7_9AGAM</name>
<dbReference type="EMBL" id="MU277222">
    <property type="protein sequence ID" value="KAI0059994.1"/>
    <property type="molecule type" value="Genomic_DNA"/>
</dbReference>
<gene>
    <name evidence="1" type="ORF">BV25DRAFT_1918113</name>
</gene>
<evidence type="ECO:0000313" key="2">
    <source>
        <dbReference type="Proteomes" id="UP000814140"/>
    </source>
</evidence>
<reference evidence="1" key="1">
    <citation type="submission" date="2021-03" db="EMBL/GenBank/DDBJ databases">
        <authorList>
            <consortium name="DOE Joint Genome Institute"/>
            <person name="Ahrendt S."/>
            <person name="Looney B.P."/>
            <person name="Miyauchi S."/>
            <person name="Morin E."/>
            <person name="Drula E."/>
            <person name="Courty P.E."/>
            <person name="Chicoki N."/>
            <person name="Fauchery L."/>
            <person name="Kohler A."/>
            <person name="Kuo A."/>
            <person name="Labutti K."/>
            <person name="Pangilinan J."/>
            <person name="Lipzen A."/>
            <person name="Riley R."/>
            <person name="Andreopoulos W."/>
            <person name="He G."/>
            <person name="Johnson J."/>
            <person name="Barry K.W."/>
            <person name="Grigoriev I.V."/>
            <person name="Nagy L."/>
            <person name="Hibbett D."/>
            <person name="Henrissat B."/>
            <person name="Matheny P.B."/>
            <person name="Labbe J."/>
            <person name="Martin F."/>
        </authorList>
    </citation>
    <scope>NUCLEOTIDE SEQUENCE</scope>
    <source>
        <strain evidence="1">HHB10654</strain>
    </source>
</reference>
<dbReference type="Proteomes" id="UP000814140">
    <property type="component" value="Unassembled WGS sequence"/>
</dbReference>
<organism evidence="1 2">
    <name type="scientific">Artomyces pyxidatus</name>
    <dbReference type="NCBI Taxonomy" id="48021"/>
    <lineage>
        <taxon>Eukaryota</taxon>
        <taxon>Fungi</taxon>
        <taxon>Dikarya</taxon>
        <taxon>Basidiomycota</taxon>
        <taxon>Agaricomycotina</taxon>
        <taxon>Agaricomycetes</taxon>
        <taxon>Russulales</taxon>
        <taxon>Auriscalpiaceae</taxon>
        <taxon>Artomyces</taxon>
    </lineage>
</organism>
<proteinExistence type="predicted"/>
<sequence length="269" mass="30359">MPSIIFRDDTAMQDNPPTAVLHQSVHGEDWLWAVFAVMLLSNLLGIFWSSFKHPKNALFHQLGVIILSTSSVAYFSMASNLGHTPIVVEWDRDHGIGPLTRDIWYVRYIQWFINAPLLLLAVFLGTGFSLEEAFMPLFFADVAVVCGLVGALVHSQYKWGYYTMGLCSLLYIFCHIILRTGRSEFPTRTGRTRRGFMSSVAIMSFLWLLYPIVWGLDDGADVIGPTGEVVWYGILDLLAGPVFLAFLWWSHREVDLRGAAPVQRQDVKA</sequence>
<accession>A0ACB8STR7</accession>
<keyword evidence="2" id="KW-1185">Reference proteome</keyword>
<reference evidence="1" key="2">
    <citation type="journal article" date="2022" name="New Phytol.">
        <title>Evolutionary transition to the ectomycorrhizal habit in the genomes of a hyperdiverse lineage of mushroom-forming fungi.</title>
        <authorList>
            <person name="Looney B."/>
            <person name="Miyauchi S."/>
            <person name="Morin E."/>
            <person name="Drula E."/>
            <person name="Courty P.E."/>
            <person name="Kohler A."/>
            <person name="Kuo A."/>
            <person name="LaButti K."/>
            <person name="Pangilinan J."/>
            <person name="Lipzen A."/>
            <person name="Riley R."/>
            <person name="Andreopoulos W."/>
            <person name="He G."/>
            <person name="Johnson J."/>
            <person name="Nolan M."/>
            <person name="Tritt A."/>
            <person name="Barry K.W."/>
            <person name="Grigoriev I.V."/>
            <person name="Nagy L.G."/>
            <person name="Hibbett D."/>
            <person name="Henrissat B."/>
            <person name="Matheny P.B."/>
            <person name="Labbe J."/>
            <person name="Martin F.M."/>
        </authorList>
    </citation>
    <scope>NUCLEOTIDE SEQUENCE</scope>
    <source>
        <strain evidence="1">HHB10654</strain>
    </source>
</reference>
<evidence type="ECO:0000313" key="1">
    <source>
        <dbReference type="EMBL" id="KAI0059994.1"/>
    </source>
</evidence>
<comment type="caution">
    <text evidence="1">The sequence shown here is derived from an EMBL/GenBank/DDBJ whole genome shotgun (WGS) entry which is preliminary data.</text>
</comment>